<name>A0A429ZTS0_9ENTE</name>
<evidence type="ECO:0000256" key="1">
    <source>
        <dbReference type="SAM" id="Phobius"/>
    </source>
</evidence>
<comment type="caution">
    <text evidence="2">The sequence shown here is derived from an EMBL/GenBank/DDBJ whole genome shotgun (WGS) entry which is preliminary data.</text>
</comment>
<protein>
    <submittedName>
        <fullName evidence="2">Uncharacterized protein</fullName>
    </submittedName>
</protein>
<gene>
    <name evidence="2" type="ORF">CBF35_03685</name>
</gene>
<organism evidence="2 3">
    <name type="scientific">Vagococcus salmoninarum</name>
    <dbReference type="NCBI Taxonomy" id="2739"/>
    <lineage>
        <taxon>Bacteria</taxon>
        <taxon>Bacillati</taxon>
        <taxon>Bacillota</taxon>
        <taxon>Bacilli</taxon>
        <taxon>Lactobacillales</taxon>
        <taxon>Enterococcaceae</taxon>
        <taxon>Vagococcus</taxon>
    </lineage>
</organism>
<dbReference type="AlphaFoldDB" id="A0A429ZTS0"/>
<keyword evidence="1" id="KW-0812">Transmembrane</keyword>
<evidence type="ECO:0000313" key="3">
    <source>
        <dbReference type="Proteomes" id="UP000287239"/>
    </source>
</evidence>
<feature type="transmembrane region" description="Helical" evidence="1">
    <location>
        <begin position="12"/>
        <end position="34"/>
    </location>
</feature>
<sequence length="61" mass="7224">MAFKGKVILSQVIELIFVVYFRLNINLLAFLLLIDNKNKRLHCKFCKESEEVAYLLWVTSF</sequence>
<accession>A0A429ZTS0</accession>
<keyword evidence="3" id="KW-1185">Reference proteome</keyword>
<keyword evidence="1" id="KW-1133">Transmembrane helix</keyword>
<reference evidence="2 3" key="1">
    <citation type="submission" date="2017-05" db="EMBL/GenBank/DDBJ databases">
        <title>Vagococcus spp. assemblies.</title>
        <authorList>
            <person name="Gulvik C.A."/>
        </authorList>
    </citation>
    <scope>NUCLEOTIDE SEQUENCE [LARGE SCALE GENOMIC DNA]</scope>
    <source>
        <strain evidence="2 3">NCFB 2777</strain>
    </source>
</reference>
<dbReference type="Proteomes" id="UP000287239">
    <property type="component" value="Unassembled WGS sequence"/>
</dbReference>
<dbReference type="EMBL" id="NGJU01000004">
    <property type="protein sequence ID" value="RST97039.1"/>
    <property type="molecule type" value="Genomic_DNA"/>
</dbReference>
<proteinExistence type="predicted"/>
<keyword evidence="1" id="KW-0472">Membrane</keyword>
<evidence type="ECO:0000313" key="2">
    <source>
        <dbReference type="EMBL" id="RST97039.1"/>
    </source>
</evidence>